<evidence type="ECO:0000256" key="7">
    <source>
        <dbReference type="ARBA" id="ARBA00023242"/>
    </source>
</evidence>
<dbReference type="Proteomes" id="UP000593564">
    <property type="component" value="Unassembled WGS sequence"/>
</dbReference>
<dbReference type="InterPro" id="IPR025794">
    <property type="entry name" value="H3-K9-MeTrfase_plant"/>
</dbReference>
<gene>
    <name evidence="14" type="ORF">HYC85_022923</name>
</gene>
<keyword evidence="6" id="KW-0156">Chromatin regulator</keyword>
<dbReference type="GO" id="GO:0005634">
    <property type="term" value="C:nucleus"/>
    <property type="evidence" value="ECO:0007669"/>
    <property type="project" value="UniProtKB-SubCell"/>
</dbReference>
<dbReference type="GO" id="GO:0003690">
    <property type="term" value="F:double-stranded DNA binding"/>
    <property type="evidence" value="ECO:0007669"/>
    <property type="project" value="TreeGrafter"/>
</dbReference>
<dbReference type="SMART" id="SM00317">
    <property type="entry name" value="SET"/>
    <property type="match status" value="1"/>
</dbReference>
<keyword evidence="5" id="KW-0949">S-adenosyl-L-methionine</keyword>
<dbReference type="InterPro" id="IPR051357">
    <property type="entry name" value="H3K9_HMTase_SUVAR3-9"/>
</dbReference>
<keyword evidence="2" id="KW-0158">Chromosome</keyword>
<dbReference type="Gene3D" id="2.30.280.10">
    <property type="entry name" value="SRA-YDG"/>
    <property type="match status" value="1"/>
</dbReference>
<dbReference type="PROSITE" id="PS50867">
    <property type="entry name" value="PRE_SET"/>
    <property type="match status" value="1"/>
</dbReference>
<sequence length="1183" mass="129615">MGSSSNVSLCEISLNKRPLENGYCTSSNIMLKYKKRKVSAIRDFPPGCGRNAPRINQLPHNTEAAASLGDEEKLVADEKMVNVANGDCIKTSEIGNKSLSHQVGDKEKLVADEKVSAVRDFPPGCGRNAPHINQLPHNTEAAASLGDKEKLVADEEMVNVANGDCVKTSEVGNESLSHQVGDKEKLVADEKMVNVANGDCTKTSEIGNESFSHQVVNSLGKLEMVDSLDDLVGRVVAAAGVVKVELSPVKEPLGSDLPKVLVINAPELPKELHEVEVPAVVKSDAALESKSVLEIGSLANGIVPAGGAKVWSPPQWPISDANISKETTLKNNYPRRRVSATRDFPPFCGRNALCPTEEERLRIVFGNKTSHDLDKAPVQGGLVRETVRGNGECSPVTEIARTGVEELGGAVQVGNSRKRELKESVPELKIKSRKVSVQGGPLVETPGADMEGSQVRETTGAVVEELDRDVPDGNTKKRKLEGSVPEPKTKSQKVIKKDYEDVNGVKGEVGKEIVVYIHDKGSKSSRPDDAVALGHGADRVIVQGLMAAPNCPWRQVKGIVNTSQDIVRTGSEVMRHDISYITGRKKSKSVSRTKKYEVDYSGGKSTKKKKLHPYRNDAYESKGQLVVKDEGDFSIQEQDEDSPVAPRPQNFEVALPPFGPNSSSHGNARVKVRETLRLFQAICRKLLQGEEAKPRQQGCPSKRIDLLASQIVRAKGKEANTGKNIIGSVPGVEVGDEFQYRVELALVGIHRLYQAGIDYINQGGMIIVTSIVASGGYADDLDNPDVLIYSGQGGTAVGRDKQHEDQKLERGNLALKNSITANNPVRVIRGSKETKASNSEARAKIVLTTYIYDGLYTVKRYWHDVGPHGKLVFKFELTRIPGQPELAWKEVKKSNKYKIREGRCVDDISGGKELFPICAVNTIDNEKPPTFNYMTQMKYPDWFSPIPPQGCDCIGGCLDSQKCSCVLKNGGEIPYNYNGAIVESKTLVYECGPSCKCPPSCYNRVSQHGIKIQLEIFKTDSRGWGVRSLTSIPSGSFICEYIGELLEDAEAEKRHNDEYLFDIGQNYCDCSVMDELSTLKPDAQSTPNEVVEDGFTIDAAECANVGRFVNHSCSPNLYAQNVLYDHEDKKMPHIMFFAAENIPPLQELTYHYNYSVDEIRDSNGNIKKKNCYCGSEECTGRMY</sequence>
<dbReference type="InterPro" id="IPR015947">
    <property type="entry name" value="PUA-like_sf"/>
</dbReference>
<dbReference type="PANTHER" id="PTHR45660:SF46">
    <property type="entry name" value="HISTONE-LYSINE N-METHYLTRANSFERASE, H3 LYSINE-9 SPECIFIC SUVH6"/>
    <property type="match status" value="1"/>
</dbReference>
<evidence type="ECO:0000256" key="9">
    <source>
        <dbReference type="SAM" id="MobiDB-lite"/>
    </source>
</evidence>
<name>A0A7J7GGW8_CAMSI</name>
<dbReference type="InterPro" id="IPR046341">
    <property type="entry name" value="SET_dom_sf"/>
</dbReference>
<dbReference type="InterPro" id="IPR007728">
    <property type="entry name" value="Pre-SET_dom"/>
</dbReference>
<dbReference type="SMART" id="SM00466">
    <property type="entry name" value="SRA"/>
    <property type="match status" value="1"/>
</dbReference>
<evidence type="ECO:0000313" key="15">
    <source>
        <dbReference type="Proteomes" id="UP000593564"/>
    </source>
</evidence>
<reference evidence="15" key="1">
    <citation type="journal article" date="2020" name="Nat. Commun.">
        <title>Genome assembly of wild tea tree DASZ reveals pedigree and selection history of tea varieties.</title>
        <authorList>
            <person name="Zhang W."/>
            <person name="Zhang Y."/>
            <person name="Qiu H."/>
            <person name="Guo Y."/>
            <person name="Wan H."/>
            <person name="Zhang X."/>
            <person name="Scossa F."/>
            <person name="Alseekh S."/>
            <person name="Zhang Q."/>
            <person name="Wang P."/>
            <person name="Xu L."/>
            <person name="Schmidt M.H."/>
            <person name="Jia X."/>
            <person name="Li D."/>
            <person name="Zhu A."/>
            <person name="Guo F."/>
            <person name="Chen W."/>
            <person name="Ni D."/>
            <person name="Usadel B."/>
            <person name="Fernie A.R."/>
            <person name="Wen W."/>
        </authorList>
    </citation>
    <scope>NUCLEOTIDE SEQUENCE [LARGE SCALE GENOMIC DNA]</scope>
    <source>
        <strain evidence="15">cv. G240</strain>
    </source>
</reference>
<accession>A0A7J7GGW8</accession>
<comment type="caution">
    <text evidence="14">The sequence shown here is derived from an EMBL/GenBank/DDBJ whole genome shotgun (WGS) entry which is preliminary data.</text>
</comment>
<dbReference type="InterPro" id="IPR001214">
    <property type="entry name" value="SET_dom"/>
</dbReference>
<dbReference type="EMBL" id="JACBKZ010000011">
    <property type="protein sequence ID" value="KAF5938664.1"/>
    <property type="molecule type" value="Genomic_DNA"/>
</dbReference>
<dbReference type="Pfam" id="PF00856">
    <property type="entry name" value="SET"/>
    <property type="match status" value="1"/>
</dbReference>
<evidence type="ECO:0000256" key="4">
    <source>
        <dbReference type="ARBA" id="ARBA00022679"/>
    </source>
</evidence>
<dbReference type="Gene3D" id="2.170.270.10">
    <property type="entry name" value="SET domain"/>
    <property type="match status" value="1"/>
</dbReference>
<evidence type="ECO:0000256" key="6">
    <source>
        <dbReference type="ARBA" id="ARBA00022853"/>
    </source>
</evidence>
<evidence type="ECO:0000256" key="3">
    <source>
        <dbReference type="ARBA" id="ARBA00022603"/>
    </source>
</evidence>
<evidence type="ECO:0000256" key="5">
    <source>
        <dbReference type="ARBA" id="ARBA00022691"/>
    </source>
</evidence>
<reference evidence="14 15" key="2">
    <citation type="submission" date="2020-07" db="EMBL/GenBank/DDBJ databases">
        <title>Genome assembly of wild tea tree DASZ reveals pedigree and selection history of tea varieties.</title>
        <authorList>
            <person name="Zhang W."/>
        </authorList>
    </citation>
    <scope>NUCLEOTIDE SEQUENCE [LARGE SCALE GENOMIC DNA]</scope>
    <source>
        <strain evidence="15">cv. G240</strain>
        <tissue evidence="14">Leaf</tissue>
    </source>
</reference>
<dbReference type="SUPFAM" id="SSF82199">
    <property type="entry name" value="SET domain"/>
    <property type="match status" value="1"/>
</dbReference>
<evidence type="ECO:0000259" key="12">
    <source>
        <dbReference type="PROSITE" id="PS50868"/>
    </source>
</evidence>
<dbReference type="Pfam" id="PF05033">
    <property type="entry name" value="Pre-SET"/>
    <property type="match status" value="1"/>
</dbReference>
<dbReference type="PROSITE" id="PS51575">
    <property type="entry name" value="SAM_MT43_SUVAR39_2"/>
    <property type="match status" value="1"/>
</dbReference>
<keyword evidence="3" id="KW-0489">Methyltransferase</keyword>
<keyword evidence="4" id="KW-0808">Transferase</keyword>
<dbReference type="GO" id="GO:0032259">
    <property type="term" value="P:methylation"/>
    <property type="evidence" value="ECO:0007669"/>
    <property type="project" value="UniProtKB-KW"/>
</dbReference>
<protein>
    <submittedName>
        <fullName evidence="14">Uncharacterized protein</fullName>
    </submittedName>
</protein>
<dbReference type="AlphaFoldDB" id="A0A7J7GGW8"/>
<keyword evidence="15" id="KW-1185">Reference proteome</keyword>
<dbReference type="InterPro" id="IPR003616">
    <property type="entry name" value="Post-SET_dom"/>
</dbReference>
<dbReference type="GO" id="GO:0042054">
    <property type="term" value="F:histone methyltransferase activity"/>
    <property type="evidence" value="ECO:0007669"/>
    <property type="project" value="InterPro"/>
</dbReference>
<organism evidence="14 15">
    <name type="scientific">Camellia sinensis</name>
    <name type="common">Tea plant</name>
    <name type="synonym">Thea sinensis</name>
    <dbReference type="NCBI Taxonomy" id="4442"/>
    <lineage>
        <taxon>Eukaryota</taxon>
        <taxon>Viridiplantae</taxon>
        <taxon>Streptophyta</taxon>
        <taxon>Embryophyta</taxon>
        <taxon>Tracheophyta</taxon>
        <taxon>Spermatophyta</taxon>
        <taxon>Magnoliopsida</taxon>
        <taxon>eudicotyledons</taxon>
        <taxon>Gunneridae</taxon>
        <taxon>Pentapetalae</taxon>
        <taxon>asterids</taxon>
        <taxon>Ericales</taxon>
        <taxon>Theaceae</taxon>
        <taxon>Camellia</taxon>
    </lineage>
</organism>
<feature type="region of interest" description="Disordered" evidence="9">
    <location>
        <begin position="461"/>
        <end position="492"/>
    </location>
</feature>
<feature type="domain" description="SET" evidence="10">
    <location>
        <begin position="1012"/>
        <end position="1153"/>
    </location>
</feature>
<dbReference type="PROSITE" id="PS50280">
    <property type="entry name" value="SET"/>
    <property type="match status" value="1"/>
</dbReference>
<feature type="domain" description="Pre-SET" evidence="11">
    <location>
        <begin position="949"/>
        <end position="1009"/>
    </location>
</feature>
<evidence type="ECO:0000259" key="13">
    <source>
        <dbReference type="PROSITE" id="PS51015"/>
    </source>
</evidence>
<dbReference type="PROSITE" id="PS51015">
    <property type="entry name" value="YDG"/>
    <property type="match status" value="1"/>
</dbReference>
<dbReference type="InterPro" id="IPR003105">
    <property type="entry name" value="SRA_YDG"/>
</dbReference>
<dbReference type="GO" id="GO:0005694">
    <property type="term" value="C:chromosome"/>
    <property type="evidence" value="ECO:0007669"/>
    <property type="project" value="UniProtKB-SubCell"/>
</dbReference>
<evidence type="ECO:0000256" key="8">
    <source>
        <dbReference type="PROSITE-ProRule" id="PRU00358"/>
    </source>
</evidence>
<dbReference type="Pfam" id="PF02182">
    <property type="entry name" value="SAD_SRA"/>
    <property type="match status" value="1"/>
</dbReference>
<comment type="subcellular location">
    <subcellularLocation>
        <location evidence="1">Chromosome</location>
    </subcellularLocation>
    <subcellularLocation>
        <location evidence="8">Nucleus</location>
    </subcellularLocation>
</comment>
<dbReference type="PROSITE" id="PS50868">
    <property type="entry name" value="POST_SET"/>
    <property type="match status" value="1"/>
</dbReference>
<dbReference type="SMART" id="SM00468">
    <property type="entry name" value="PreSET"/>
    <property type="match status" value="1"/>
</dbReference>
<dbReference type="SMART" id="SM00508">
    <property type="entry name" value="PostSET"/>
    <property type="match status" value="1"/>
</dbReference>
<evidence type="ECO:0000259" key="11">
    <source>
        <dbReference type="PROSITE" id="PS50867"/>
    </source>
</evidence>
<feature type="domain" description="Post-SET" evidence="12">
    <location>
        <begin position="1167"/>
        <end position="1183"/>
    </location>
</feature>
<dbReference type="GO" id="GO:0008270">
    <property type="term" value="F:zinc ion binding"/>
    <property type="evidence" value="ECO:0007669"/>
    <property type="project" value="InterPro"/>
</dbReference>
<feature type="domain" description="YDG" evidence="13">
    <location>
        <begin position="727"/>
        <end position="879"/>
    </location>
</feature>
<dbReference type="PANTHER" id="PTHR45660">
    <property type="entry name" value="HISTONE-LYSINE N-METHYLTRANSFERASE SETMAR"/>
    <property type="match status" value="1"/>
</dbReference>
<evidence type="ECO:0000256" key="1">
    <source>
        <dbReference type="ARBA" id="ARBA00004286"/>
    </source>
</evidence>
<dbReference type="SUPFAM" id="SSF88697">
    <property type="entry name" value="PUA domain-like"/>
    <property type="match status" value="1"/>
</dbReference>
<evidence type="ECO:0000313" key="14">
    <source>
        <dbReference type="EMBL" id="KAF5938664.1"/>
    </source>
</evidence>
<evidence type="ECO:0000259" key="10">
    <source>
        <dbReference type="PROSITE" id="PS50280"/>
    </source>
</evidence>
<evidence type="ECO:0000256" key="2">
    <source>
        <dbReference type="ARBA" id="ARBA00022454"/>
    </source>
</evidence>
<dbReference type="InterPro" id="IPR036987">
    <property type="entry name" value="SRA-YDG_sf"/>
</dbReference>
<keyword evidence="7 8" id="KW-0539">Nucleus</keyword>
<proteinExistence type="predicted"/>